<proteinExistence type="predicted"/>
<dbReference type="EMBL" id="HBUE01335297">
    <property type="protein sequence ID" value="CAG6595543.1"/>
    <property type="molecule type" value="Transcribed_RNA"/>
</dbReference>
<accession>A0A8D8D064</accession>
<dbReference type="EMBL" id="HBUE01139877">
    <property type="protein sequence ID" value="CAG6500271.1"/>
    <property type="molecule type" value="Transcribed_RNA"/>
</dbReference>
<protein>
    <submittedName>
        <fullName evidence="1">(northern house mosquito) hypothetical protein</fullName>
    </submittedName>
</protein>
<dbReference type="EMBL" id="HBUE01228536">
    <property type="protein sequence ID" value="CAG6543421.1"/>
    <property type="molecule type" value="Transcribed_RNA"/>
</dbReference>
<dbReference type="AlphaFoldDB" id="A0A8D8D064"/>
<reference evidence="1" key="1">
    <citation type="submission" date="2021-05" db="EMBL/GenBank/DDBJ databases">
        <authorList>
            <person name="Alioto T."/>
            <person name="Alioto T."/>
            <person name="Gomez Garrido J."/>
        </authorList>
    </citation>
    <scope>NUCLEOTIDE SEQUENCE</scope>
</reference>
<name>A0A8D8D064_CULPI</name>
<sequence length="180" mass="19694">MVILMKSSRNSLKRNLPLRFQNARRGPTTHQKLRLGVRTRALLIRVRTKVLLVLTGKRNLLLGGRLLAQLAVDVFPQNGGRRRRLRQLVQKLGTLRENGTLAEQQLLAAVGGERAGLGEERRGRGAASHQLLALFVLLRGDVTLEFGVVAGVQEAGLFAQVDVVDGAALDHVEHVLVGQP</sequence>
<evidence type="ECO:0000313" key="1">
    <source>
        <dbReference type="EMBL" id="CAG6500271.1"/>
    </source>
</evidence>
<organism evidence="1">
    <name type="scientific">Culex pipiens</name>
    <name type="common">House mosquito</name>
    <dbReference type="NCBI Taxonomy" id="7175"/>
    <lineage>
        <taxon>Eukaryota</taxon>
        <taxon>Metazoa</taxon>
        <taxon>Ecdysozoa</taxon>
        <taxon>Arthropoda</taxon>
        <taxon>Hexapoda</taxon>
        <taxon>Insecta</taxon>
        <taxon>Pterygota</taxon>
        <taxon>Neoptera</taxon>
        <taxon>Endopterygota</taxon>
        <taxon>Diptera</taxon>
        <taxon>Nematocera</taxon>
        <taxon>Culicoidea</taxon>
        <taxon>Culicidae</taxon>
        <taxon>Culicinae</taxon>
        <taxon>Culicini</taxon>
        <taxon>Culex</taxon>
        <taxon>Culex</taxon>
    </lineage>
</organism>